<keyword evidence="2 3" id="KW-0456">Lyase</keyword>
<dbReference type="NCBIfam" id="TIGR00521">
    <property type="entry name" value="coaBC_dfp"/>
    <property type="match status" value="1"/>
</dbReference>
<comment type="similarity">
    <text evidence="3 4">In the N-terminal section; belongs to the HFCD (homo-oligomeric flavin containing Cys decarboxylase) superfamily.</text>
</comment>
<evidence type="ECO:0000259" key="6">
    <source>
        <dbReference type="Pfam" id="PF04127"/>
    </source>
</evidence>
<proteinExistence type="inferred from homology"/>
<reference evidence="7 8" key="1">
    <citation type="journal article" date="2015" name="Genome Announc.">
        <title>Expanding the biotechnology potential of lactobacilli through comparative genomics of 213 strains and associated genera.</title>
        <authorList>
            <person name="Sun Z."/>
            <person name="Harris H.M."/>
            <person name="McCann A."/>
            <person name="Guo C."/>
            <person name="Argimon S."/>
            <person name="Zhang W."/>
            <person name="Yang X."/>
            <person name="Jeffery I.B."/>
            <person name="Cooney J.C."/>
            <person name="Kagawa T.F."/>
            <person name="Liu W."/>
            <person name="Song Y."/>
            <person name="Salvetti E."/>
            <person name="Wrobel A."/>
            <person name="Rasinkangas P."/>
            <person name="Parkhill J."/>
            <person name="Rea M.C."/>
            <person name="O'Sullivan O."/>
            <person name="Ritari J."/>
            <person name="Douillard F.P."/>
            <person name="Paul Ross R."/>
            <person name="Yang R."/>
            <person name="Briner A.E."/>
            <person name="Felis G.E."/>
            <person name="de Vos W.M."/>
            <person name="Barrangou R."/>
            <person name="Klaenhammer T.R."/>
            <person name="Caufield P.W."/>
            <person name="Cui Y."/>
            <person name="Zhang H."/>
            <person name="O'Toole P.W."/>
        </authorList>
    </citation>
    <scope>NUCLEOTIDE SEQUENCE [LARGE SCALE GENOMIC DNA]</scope>
    <source>
        <strain evidence="7 8">DSM 23026</strain>
    </source>
</reference>
<dbReference type="Pfam" id="PF02441">
    <property type="entry name" value="Flavoprotein"/>
    <property type="match status" value="1"/>
</dbReference>
<dbReference type="GO" id="GO:0004632">
    <property type="term" value="F:phosphopantothenate--cysteine ligase activity"/>
    <property type="evidence" value="ECO:0007669"/>
    <property type="project" value="UniProtKB-UniRule"/>
</dbReference>
<dbReference type="AlphaFoldDB" id="A0A0R2NH91"/>
<comment type="function">
    <text evidence="4">Catalyzes two steps in the biosynthesis of coenzyme A. In the first step cysteine is conjugated to 4'-phosphopantothenate to form 4-phosphopantothenoylcysteine, in the latter compound is decarboxylated to form 4'-phosphopantotheine.</text>
</comment>
<dbReference type="InterPro" id="IPR036551">
    <property type="entry name" value="Flavin_trans-like"/>
</dbReference>
<comment type="function">
    <text evidence="3">Catalyzes two sequential steps in the biosynthesis of coenzyme A. In the first step cysteine is conjugated to 4'-phosphopantothenate to form 4-phosphopantothenoylcysteine. In the second step the latter compound is decarboxylated to form 4'-phosphopantotheine.</text>
</comment>
<dbReference type="Pfam" id="PF04127">
    <property type="entry name" value="DFP"/>
    <property type="match status" value="1"/>
</dbReference>
<feature type="domain" description="Flavoprotein" evidence="5">
    <location>
        <begin position="2"/>
        <end position="174"/>
    </location>
</feature>
<comment type="cofactor">
    <cofactor evidence="3">
        <name>Mg(2+)</name>
        <dbReference type="ChEBI" id="CHEBI:18420"/>
    </cofactor>
</comment>
<keyword evidence="3" id="KW-0511">Multifunctional enzyme</keyword>
<comment type="cofactor">
    <cofactor evidence="3">
        <name>FMN</name>
        <dbReference type="ChEBI" id="CHEBI:58210"/>
    </cofactor>
    <text evidence="3">Binds 1 FMN per subunit.</text>
</comment>
<dbReference type="InterPro" id="IPR007085">
    <property type="entry name" value="DNA/pantothenate-metab_flavo_C"/>
</dbReference>
<sequence length="394" mass="43011">MKKIVFVLTGGIAEYKVIELIRNEMKLGNDVRVAMTEMATKFVTPLTFSTLTNHDVLTDFENHTNKPVAHVELADWADLIVIAPATANFMSKMAMGLADDFASTMVLASHASKLVIPAMNVNMWNNPATQRNVNILVQDGIKVMEPDDGLLAEGYSGKGRFPENESIIRKINKQLESGSKLSGKHILVTAGGTREPIDSVRFIGNRSSGKMGFAIAKAAYNQGAYVTLISGPTKLPAIPGVKTIFIQTVDDLQNAINENIKQADALVMAAAVSDYRVATVADHKLKKSEFDGTMQLQLVENPDVLANLEHPDNLKFVVGFAAESENLLANGQTKLKKKHVDMIVANDISKSDTGFDSDDNAVTLIRPELKPEVIKKQSKKLIAQRIIDIISDQL</sequence>
<keyword evidence="3 4" id="KW-0436">Ligase</keyword>
<evidence type="ECO:0000256" key="1">
    <source>
        <dbReference type="ARBA" id="ARBA00022793"/>
    </source>
</evidence>
<dbReference type="GO" id="GO:0015941">
    <property type="term" value="P:pantothenate catabolic process"/>
    <property type="evidence" value="ECO:0007669"/>
    <property type="project" value="InterPro"/>
</dbReference>
<dbReference type="GO" id="GO:0071513">
    <property type="term" value="C:phosphopantothenoylcysteine decarboxylase complex"/>
    <property type="evidence" value="ECO:0007669"/>
    <property type="project" value="TreeGrafter"/>
</dbReference>
<evidence type="ECO:0000313" key="7">
    <source>
        <dbReference type="EMBL" id="KRO25175.1"/>
    </source>
</evidence>
<comment type="catalytic activity">
    <reaction evidence="3 4">
        <text>(R)-4'-phosphopantothenate + L-cysteine + CTP = N-[(R)-4-phosphopantothenoyl]-L-cysteine + CMP + diphosphate + H(+)</text>
        <dbReference type="Rhea" id="RHEA:19397"/>
        <dbReference type="ChEBI" id="CHEBI:10986"/>
        <dbReference type="ChEBI" id="CHEBI:15378"/>
        <dbReference type="ChEBI" id="CHEBI:33019"/>
        <dbReference type="ChEBI" id="CHEBI:35235"/>
        <dbReference type="ChEBI" id="CHEBI:37563"/>
        <dbReference type="ChEBI" id="CHEBI:59458"/>
        <dbReference type="ChEBI" id="CHEBI:60377"/>
        <dbReference type="EC" id="6.3.2.5"/>
    </reaction>
</comment>
<dbReference type="GO" id="GO:0015937">
    <property type="term" value="P:coenzyme A biosynthetic process"/>
    <property type="evidence" value="ECO:0007669"/>
    <property type="project" value="UniProtKB-UniRule"/>
</dbReference>
<feature type="binding site" evidence="3">
    <location>
        <position position="338"/>
    </location>
    <ligand>
        <name>CTP</name>
        <dbReference type="ChEBI" id="CHEBI:37563"/>
    </ligand>
</feature>
<feature type="region of interest" description="Phosphopantothenate--cysteine ligase" evidence="3">
    <location>
        <begin position="186"/>
        <end position="394"/>
    </location>
</feature>
<dbReference type="InterPro" id="IPR003382">
    <property type="entry name" value="Flavoprotein"/>
</dbReference>
<dbReference type="Proteomes" id="UP000051249">
    <property type="component" value="Unassembled WGS sequence"/>
</dbReference>
<keyword evidence="3 4" id="KW-0288">FMN</keyword>
<dbReference type="PANTHER" id="PTHR14359">
    <property type="entry name" value="HOMO-OLIGOMERIC FLAVIN CONTAINING CYS DECARBOXYLASE FAMILY"/>
    <property type="match status" value="1"/>
</dbReference>
<dbReference type="EMBL" id="JQCQ01000015">
    <property type="protein sequence ID" value="KRO25175.1"/>
    <property type="molecule type" value="Genomic_DNA"/>
</dbReference>
<comment type="caution">
    <text evidence="3">Lacks conserved residue(s) required for the propagation of feature annotation.</text>
</comment>
<accession>A0A0R2NH91</accession>
<dbReference type="RefSeq" id="WP_057799362.1">
    <property type="nucleotide sequence ID" value="NZ_BJZZ01000014.1"/>
</dbReference>
<dbReference type="SUPFAM" id="SSF52507">
    <property type="entry name" value="Homo-oligomeric flavin-containing Cys decarboxylases, HFCD"/>
    <property type="match status" value="1"/>
</dbReference>
<dbReference type="EC" id="4.1.1.36" evidence="3"/>
<dbReference type="InterPro" id="IPR035929">
    <property type="entry name" value="CoaB-like_sf"/>
</dbReference>
<feature type="binding site" evidence="3">
    <location>
        <position position="334"/>
    </location>
    <ligand>
        <name>CTP</name>
        <dbReference type="ChEBI" id="CHEBI:37563"/>
    </ligand>
</feature>
<organism evidence="7 8">
    <name type="scientific">Pediococcus argentinicus</name>
    <dbReference type="NCBI Taxonomy" id="480391"/>
    <lineage>
        <taxon>Bacteria</taxon>
        <taxon>Bacillati</taxon>
        <taxon>Bacillota</taxon>
        <taxon>Bacilli</taxon>
        <taxon>Lactobacillales</taxon>
        <taxon>Lactobacillaceae</taxon>
        <taxon>Pediococcus</taxon>
    </lineage>
</organism>
<feature type="region of interest" description="Phosphopantothenoylcysteine decarboxylase" evidence="3">
    <location>
        <begin position="1"/>
        <end position="185"/>
    </location>
</feature>
<keyword evidence="3" id="KW-0479">Metal-binding</keyword>
<dbReference type="GO" id="GO:0004633">
    <property type="term" value="F:phosphopantothenoylcysteine decarboxylase activity"/>
    <property type="evidence" value="ECO:0007669"/>
    <property type="project" value="UniProtKB-UniRule"/>
</dbReference>
<evidence type="ECO:0000256" key="4">
    <source>
        <dbReference type="RuleBase" id="RU364078"/>
    </source>
</evidence>
<dbReference type="UniPathway" id="UPA00241">
    <property type="reaction ID" value="UER00353"/>
</dbReference>
<keyword evidence="8" id="KW-1185">Reference proteome</keyword>
<evidence type="ECO:0000256" key="2">
    <source>
        <dbReference type="ARBA" id="ARBA00023239"/>
    </source>
</evidence>
<dbReference type="GO" id="GO:0046872">
    <property type="term" value="F:metal ion binding"/>
    <property type="evidence" value="ECO:0007669"/>
    <property type="project" value="UniProtKB-KW"/>
</dbReference>
<comment type="pathway">
    <text evidence="3 4">Cofactor biosynthesis; coenzyme A biosynthesis; CoA from (R)-pantothenate: step 2/5.</text>
</comment>
<keyword evidence="3" id="KW-0460">Magnesium</keyword>
<dbReference type="SUPFAM" id="SSF102645">
    <property type="entry name" value="CoaB-like"/>
    <property type="match status" value="1"/>
</dbReference>
<gene>
    <name evidence="3" type="primary">coaBC</name>
    <name evidence="7" type="ORF">IV88_GL000402</name>
</gene>
<dbReference type="GO" id="GO:0010181">
    <property type="term" value="F:FMN binding"/>
    <property type="evidence" value="ECO:0007669"/>
    <property type="project" value="UniProtKB-UniRule"/>
</dbReference>
<dbReference type="Gene3D" id="3.40.50.1950">
    <property type="entry name" value="Flavin prenyltransferase-like"/>
    <property type="match status" value="1"/>
</dbReference>
<feature type="domain" description="DNA/pantothenate metabolism flavoprotein C-terminal" evidence="6">
    <location>
        <begin position="181"/>
        <end position="392"/>
    </location>
</feature>
<keyword evidence="1 3" id="KW-0210">Decarboxylase</keyword>
<comment type="similarity">
    <text evidence="3 4">In the C-terminal section; belongs to the PPC synthetase family.</text>
</comment>
<comment type="pathway">
    <text evidence="3 4">Cofactor biosynthesis; coenzyme A biosynthesis; CoA from (R)-pantothenate: step 3/5.</text>
</comment>
<dbReference type="OrthoDB" id="9802554at2"/>
<dbReference type="HAMAP" id="MF_02225">
    <property type="entry name" value="CoaBC"/>
    <property type="match status" value="1"/>
</dbReference>
<evidence type="ECO:0000256" key="3">
    <source>
        <dbReference type="HAMAP-Rule" id="MF_02225"/>
    </source>
</evidence>
<protein>
    <recommendedName>
        <fullName evidence="3">Coenzyme A biosynthesis bifunctional protein CoaBC</fullName>
    </recommendedName>
    <alternativeName>
        <fullName evidence="3">DNA/pantothenate metabolism flavoprotein</fullName>
    </alternativeName>
    <alternativeName>
        <fullName evidence="3">Phosphopantothenoylcysteine synthetase/decarboxylase</fullName>
        <shortName evidence="3">PPCS-PPCDC</shortName>
    </alternativeName>
    <domain>
        <recommendedName>
            <fullName evidence="3">Phosphopantothenoylcysteine decarboxylase</fullName>
            <shortName evidence="3">PPC decarboxylase</shortName>
            <shortName evidence="3">PPC-DC</shortName>
            <ecNumber evidence="3">4.1.1.36</ecNumber>
        </recommendedName>
        <alternativeName>
            <fullName evidence="3">CoaC</fullName>
        </alternativeName>
    </domain>
    <domain>
        <recommendedName>
            <fullName evidence="3">Phosphopantothenate--cysteine ligase</fullName>
            <ecNumber evidence="3">6.3.2.5</ecNumber>
        </recommendedName>
        <alternativeName>
            <fullName evidence="3">CoaB</fullName>
        </alternativeName>
        <alternativeName>
            <fullName evidence="3">Phosphopantothenoylcysteine synthetase</fullName>
            <shortName evidence="3">PPC synthetase</shortName>
            <shortName evidence="3">PPC-S</shortName>
        </alternativeName>
    </domain>
</protein>
<feature type="binding site" evidence="3">
    <location>
        <begin position="302"/>
        <end position="305"/>
    </location>
    <ligand>
        <name>CTP</name>
        <dbReference type="ChEBI" id="CHEBI:37563"/>
    </ligand>
</feature>
<dbReference type="PANTHER" id="PTHR14359:SF6">
    <property type="entry name" value="PHOSPHOPANTOTHENOYLCYSTEINE DECARBOXYLASE"/>
    <property type="match status" value="1"/>
</dbReference>
<evidence type="ECO:0000313" key="8">
    <source>
        <dbReference type="Proteomes" id="UP000051249"/>
    </source>
</evidence>
<dbReference type="EC" id="6.3.2.5" evidence="3"/>
<feature type="binding site" evidence="3">
    <location>
        <position position="320"/>
    </location>
    <ligand>
        <name>CTP</name>
        <dbReference type="ChEBI" id="CHEBI:37563"/>
    </ligand>
</feature>
<name>A0A0R2NH91_9LACO</name>
<dbReference type="PATRIC" id="fig|480391.4.peg.406"/>
<feature type="binding site" evidence="3">
    <location>
        <position position="274"/>
    </location>
    <ligand>
        <name>CTP</name>
        <dbReference type="ChEBI" id="CHEBI:37563"/>
    </ligand>
</feature>
<dbReference type="Gene3D" id="3.40.50.10300">
    <property type="entry name" value="CoaB-like"/>
    <property type="match status" value="1"/>
</dbReference>
<evidence type="ECO:0000259" key="5">
    <source>
        <dbReference type="Pfam" id="PF02441"/>
    </source>
</evidence>
<comment type="caution">
    <text evidence="7">The sequence shown here is derived from an EMBL/GenBank/DDBJ whole genome shotgun (WGS) entry which is preliminary data.</text>
</comment>
<feature type="binding site" evidence="3">
    <location>
        <position position="284"/>
    </location>
    <ligand>
        <name>CTP</name>
        <dbReference type="ChEBI" id="CHEBI:37563"/>
    </ligand>
</feature>
<dbReference type="InterPro" id="IPR005252">
    <property type="entry name" value="CoaBC"/>
</dbReference>
<keyword evidence="3 4" id="KW-0285">Flavoprotein</keyword>
<comment type="catalytic activity">
    <reaction evidence="3 4">
        <text>N-[(R)-4-phosphopantothenoyl]-L-cysteine + H(+) = (R)-4'-phosphopantetheine + CO2</text>
        <dbReference type="Rhea" id="RHEA:16793"/>
        <dbReference type="ChEBI" id="CHEBI:15378"/>
        <dbReference type="ChEBI" id="CHEBI:16526"/>
        <dbReference type="ChEBI" id="CHEBI:59458"/>
        <dbReference type="ChEBI" id="CHEBI:61723"/>
        <dbReference type="EC" id="4.1.1.36"/>
    </reaction>
</comment>